<protein>
    <submittedName>
        <fullName evidence="5">CAZy families GH23 protein</fullName>
    </submittedName>
</protein>
<evidence type="ECO:0000259" key="4">
    <source>
        <dbReference type="Pfam" id="PF06737"/>
    </source>
</evidence>
<keyword evidence="2" id="KW-0378">Hydrolase</keyword>
<evidence type="ECO:0000256" key="3">
    <source>
        <dbReference type="SAM" id="MobiDB-lite"/>
    </source>
</evidence>
<feature type="domain" description="Resuscitation-promoting factor core lysozyme-like" evidence="4">
    <location>
        <begin position="21"/>
        <end position="88"/>
    </location>
</feature>
<dbReference type="InterPro" id="IPR023346">
    <property type="entry name" value="Lysozyme-like_dom_sf"/>
</dbReference>
<organism evidence="5">
    <name type="scientific">uncultured Geodermatophilus sp</name>
    <dbReference type="NCBI Taxonomy" id="332038"/>
    <lineage>
        <taxon>Bacteria</taxon>
        <taxon>Bacillati</taxon>
        <taxon>Actinomycetota</taxon>
        <taxon>Actinomycetes</taxon>
        <taxon>Geodermatophilales</taxon>
        <taxon>Geodermatophilaceae</taxon>
        <taxon>Geodermatophilus</taxon>
        <taxon>environmental samples</taxon>
    </lineage>
</organism>
<proteinExistence type="inferred from homology"/>
<accession>A0A060C544</accession>
<dbReference type="Gene3D" id="1.10.530.10">
    <property type="match status" value="1"/>
</dbReference>
<dbReference type="EMBL" id="KF122755">
    <property type="protein sequence ID" value="AIA90052.1"/>
    <property type="molecule type" value="Genomic_DNA"/>
</dbReference>
<dbReference type="SUPFAM" id="SSF53955">
    <property type="entry name" value="Lysozyme-like"/>
    <property type="match status" value="1"/>
</dbReference>
<comment type="similarity">
    <text evidence="1">Belongs to the transglycosylase family. Rpf subfamily.</text>
</comment>
<dbReference type="Pfam" id="PF06737">
    <property type="entry name" value="Transglycosylas"/>
    <property type="match status" value="1"/>
</dbReference>
<feature type="region of interest" description="Disordered" evidence="3">
    <location>
        <begin position="101"/>
        <end position="149"/>
    </location>
</feature>
<feature type="compositionally biased region" description="Low complexity" evidence="3">
    <location>
        <begin position="136"/>
        <end position="149"/>
    </location>
</feature>
<dbReference type="InterPro" id="IPR010618">
    <property type="entry name" value="RPF"/>
</dbReference>
<evidence type="ECO:0000256" key="2">
    <source>
        <dbReference type="ARBA" id="ARBA00022801"/>
    </source>
</evidence>
<dbReference type="AlphaFoldDB" id="A0A060C544"/>
<dbReference type="GO" id="GO:0016787">
    <property type="term" value="F:hydrolase activity"/>
    <property type="evidence" value="ECO:0007669"/>
    <property type="project" value="UniProtKB-KW"/>
</dbReference>
<reference evidence="5" key="1">
    <citation type="journal article" date="2013" name="Environ. Microbiol.">
        <title>Seasonally variable intestinal metagenomes of the red palm weevil (Rhynchophorus ferrugineus).</title>
        <authorList>
            <person name="Jia S."/>
            <person name="Zhang X."/>
            <person name="Zhang G."/>
            <person name="Yin A."/>
            <person name="Zhang S."/>
            <person name="Li F."/>
            <person name="Wang L."/>
            <person name="Zhao D."/>
            <person name="Yun Q."/>
            <person name="Tala"/>
            <person name="Wang J."/>
            <person name="Sun G."/>
            <person name="Baabdullah M."/>
            <person name="Yu X."/>
            <person name="Hu S."/>
            <person name="Al-Mssallem I.S."/>
            <person name="Yu J."/>
        </authorList>
    </citation>
    <scope>NUCLEOTIDE SEQUENCE</scope>
</reference>
<feature type="non-terminal residue" evidence="5">
    <location>
        <position position="1"/>
    </location>
</feature>
<evidence type="ECO:0000313" key="5">
    <source>
        <dbReference type="EMBL" id="AIA90052.1"/>
    </source>
</evidence>
<name>A0A060C544_9ACTN</name>
<evidence type="ECO:0000256" key="1">
    <source>
        <dbReference type="ARBA" id="ARBA00010830"/>
    </source>
</evidence>
<sequence>EATRKLRVARQRANPEPKPVAVPAHLQAIAQCESGGDPTAIGGGGLYRGKYQFSVATWQAVGGKGDPAPRRRPSRDRRAIILYNTSGARPVAGVQFLAQGRERRAWQGSRPPWRASGTRGADDAARRRLSRHLTSRGRSSSAPVSSQRT</sequence>
<feature type="non-terminal residue" evidence="5">
    <location>
        <position position="149"/>
    </location>
</feature>